<evidence type="ECO:0000313" key="4">
    <source>
        <dbReference type="Proteomes" id="UP000189229"/>
    </source>
</evidence>
<sequence>MAIDGNPNTAWSTVTYRDAVPFPKFIEGMGLLLHLAQPTALSEVTIDVSSTGTQVQIRSAPSQSPTKLADTTALTPNTPLQPGHNVIPVHDRAKTSNVLVWISTLGTTNGESRTSISEITLRAAG</sequence>
<evidence type="ECO:0000256" key="1">
    <source>
        <dbReference type="SAM" id="MobiDB-lite"/>
    </source>
</evidence>
<reference evidence="3 4" key="1">
    <citation type="submission" date="2017-02" db="EMBL/GenBank/DDBJ databases">
        <title>Complete genome sequences of Mycobacterium kansasii strains isolated from rhesus macaques.</title>
        <authorList>
            <person name="Panda A."/>
            <person name="Nagaraj S."/>
            <person name="Zhao X."/>
            <person name="Tettelin H."/>
            <person name="Detolla L.J."/>
        </authorList>
    </citation>
    <scope>NUCLEOTIDE SEQUENCE [LARGE SCALE GENOMIC DNA]</scope>
    <source>
        <strain evidence="3 4">11-3813</strain>
    </source>
</reference>
<feature type="compositionally biased region" description="Polar residues" evidence="1">
    <location>
        <begin position="55"/>
        <end position="66"/>
    </location>
</feature>
<dbReference type="Proteomes" id="UP000189229">
    <property type="component" value="Unassembled WGS sequence"/>
</dbReference>
<protein>
    <submittedName>
        <fullName evidence="3">Putative integral membrane protein MviN</fullName>
    </submittedName>
</protein>
<evidence type="ECO:0000313" key="3">
    <source>
        <dbReference type="EMBL" id="OOK82010.1"/>
    </source>
</evidence>
<proteinExistence type="predicted"/>
<keyword evidence="5" id="KW-1185">Reference proteome</keyword>
<accession>A0A1V3XSG7</accession>
<dbReference type="EMBL" id="MVBM01000001">
    <property type="protein sequence ID" value="OOK82010.1"/>
    <property type="molecule type" value="Genomic_DNA"/>
</dbReference>
<dbReference type="AlphaFoldDB" id="A0A1V3XSG7"/>
<name>A0A1V3XSG7_MYCKA</name>
<gene>
    <name evidence="3" type="ORF">BZL30_1131</name>
    <name evidence="2" type="ORF">NIIDMKKI_55240</name>
</gene>
<evidence type="ECO:0000313" key="2">
    <source>
        <dbReference type="EMBL" id="BCI90318.1"/>
    </source>
</evidence>
<feature type="region of interest" description="Disordered" evidence="1">
    <location>
        <begin position="55"/>
        <end position="85"/>
    </location>
</feature>
<dbReference type="Proteomes" id="UP000516380">
    <property type="component" value="Chromosome"/>
</dbReference>
<evidence type="ECO:0000313" key="5">
    <source>
        <dbReference type="Proteomes" id="UP000516380"/>
    </source>
</evidence>
<organism evidence="3 4">
    <name type="scientific">Mycobacterium kansasii</name>
    <dbReference type="NCBI Taxonomy" id="1768"/>
    <lineage>
        <taxon>Bacteria</taxon>
        <taxon>Bacillati</taxon>
        <taxon>Actinomycetota</taxon>
        <taxon>Actinomycetes</taxon>
        <taxon>Mycobacteriales</taxon>
        <taxon>Mycobacteriaceae</taxon>
        <taxon>Mycobacterium</taxon>
    </lineage>
</organism>
<reference evidence="2 5" key="2">
    <citation type="submission" date="2020-07" db="EMBL/GenBank/DDBJ databases">
        <title>Mycobacterium kansasii (former subtype) with zoonotic potential isolated from diseased indoor pet cat, Japan.</title>
        <authorList>
            <person name="Fukano H."/>
            <person name="Terazono T."/>
            <person name="Hoshino Y."/>
        </authorList>
    </citation>
    <scope>NUCLEOTIDE SEQUENCE [LARGE SCALE GENOMIC DNA]</scope>
    <source>
        <strain evidence="2 5">Kuro-I</strain>
    </source>
</reference>
<dbReference type="EMBL" id="AP023343">
    <property type="protein sequence ID" value="BCI90318.1"/>
    <property type="molecule type" value="Genomic_DNA"/>
</dbReference>